<name>A0A4Q9Q5E6_9APHY</name>
<dbReference type="Proteomes" id="UP000292082">
    <property type="component" value="Unassembled WGS sequence"/>
</dbReference>
<accession>A0A4Q9Q5E6</accession>
<proteinExistence type="predicted"/>
<protein>
    <submittedName>
        <fullName evidence="1">Uncharacterized protein</fullName>
    </submittedName>
</protein>
<dbReference type="EMBL" id="ML145092">
    <property type="protein sequence ID" value="TBU62633.1"/>
    <property type="molecule type" value="Genomic_DNA"/>
</dbReference>
<evidence type="ECO:0000313" key="2">
    <source>
        <dbReference type="Proteomes" id="UP000292082"/>
    </source>
</evidence>
<gene>
    <name evidence="1" type="ORF">BD310DRAFT_917858</name>
</gene>
<reference evidence="1 2" key="1">
    <citation type="submission" date="2019-01" db="EMBL/GenBank/DDBJ databases">
        <title>Draft genome sequences of three monokaryotic isolates of the white-rot basidiomycete fungus Dichomitus squalens.</title>
        <authorList>
            <consortium name="DOE Joint Genome Institute"/>
            <person name="Lopez S.C."/>
            <person name="Andreopoulos B."/>
            <person name="Pangilinan J."/>
            <person name="Lipzen A."/>
            <person name="Riley R."/>
            <person name="Ahrendt S."/>
            <person name="Ng V."/>
            <person name="Barry K."/>
            <person name="Daum C."/>
            <person name="Grigoriev I.V."/>
            <person name="Hilden K.S."/>
            <person name="Makela M.R."/>
            <person name="de Vries R.P."/>
        </authorList>
    </citation>
    <scope>NUCLEOTIDE SEQUENCE [LARGE SCALE GENOMIC DNA]</scope>
    <source>
        <strain evidence="1 2">CBS 464.89</strain>
    </source>
</reference>
<dbReference type="AlphaFoldDB" id="A0A4Q9Q5E6"/>
<evidence type="ECO:0000313" key="1">
    <source>
        <dbReference type="EMBL" id="TBU62633.1"/>
    </source>
</evidence>
<keyword evidence="2" id="KW-1185">Reference proteome</keyword>
<sequence length="90" mass="9823">MYNTCTHRRMEIHMGQGKDLVLPRAAHGYARILSRYPGQKGLLLGPHRRMGGSQSLSSLSWTSVLLCTCASSLPSSSGRLVPASYSIQAY</sequence>
<organism evidence="1 2">
    <name type="scientific">Dichomitus squalens</name>
    <dbReference type="NCBI Taxonomy" id="114155"/>
    <lineage>
        <taxon>Eukaryota</taxon>
        <taxon>Fungi</taxon>
        <taxon>Dikarya</taxon>
        <taxon>Basidiomycota</taxon>
        <taxon>Agaricomycotina</taxon>
        <taxon>Agaricomycetes</taxon>
        <taxon>Polyporales</taxon>
        <taxon>Polyporaceae</taxon>
        <taxon>Dichomitus</taxon>
    </lineage>
</organism>